<dbReference type="EMBL" id="AL662948">
    <property type="protein sequence ID" value="CAD39786.1"/>
    <property type="molecule type" value="Genomic_DNA"/>
</dbReference>
<dbReference type="InterPro" id="IPR042197">
    <property type="entry name" value="Apaf_helical"/>
</dbReference>
<evidence type="ECO:0000259" key="7">
    <source>
        <dbReference type="Pfam" id="PF00931"/>
    </source>
</evidence>
<protein>
    <submittedName>
        <fullName evidence="11">OSJNBa0060B20.19 protein</fullName>
    </submittedName>
</protein>
<keyword evidence="5" id="KW-0611">Plant defense</keyword>
<organism evidence="11 12">
    <name type="scientific">Oryza sativa subsp. japonica</name>
    <name type="common">Rice</name>
    <dbReference type="NCBI Taxonomy" id="39947"/>
    <lineage>
        <taxon>Eukaryota</taxon>
        <taxon>Viridiplantae</taxon>
        <taxon>Streptophyta</taxon>
        <taxon>Embryophyta</taxon>
        <taxon>Tracheophyta</taxon>
        <taxon>Spermatophyta</taxon>
        <taxon>Magnoliopsida</taxon>
        <taxon>Liliopsida</taxon>
        <taxon>Poales</taxon>
        <taxon>Poaceae</taxon>
        <taxon>BOP clade</taxon>
        <taxon>Oryzoideae</taxon>
        <taxon>Oryzeae</taxon>
        <taxon>Oryzinae</taxon>
        <taxon>Oryza</taxon>
        <taxon>Oryza sativa</taxon>
    </lineage>
</organism>
<dbReference type="PANTHER" id="PTHR23155:SF1216">
    <property type="entry name" value="OS04G0219600 PROTEIN"/>
    <property type="match status" value="1"/>
</dbReference>
<evidence type="ECO:0000259" key="8">
    <source>
        <dbReference type="Pfam" id="PF18052"/>
    </source>
</evidence>
<dbReference type="GO" id="GO:0042742">
    <property type="term" value="P:defense response to bacterium"/>
    <property type="evidence" value="ECO:0007669"/>
    <property type="project" value="UniProtKB-ARBA"/>
</dbReference>
<dbReference type="FunFam" id="1.10.10.10:FF:000322">
    <property type="entry name" value="Probable disease resistance protein At1g63360"/>
    <property type="match status" value="1"/>
</dbReference>
<keyword evidence="3" id="KW-0677">Repeat</keyword>
<reference evidence="12" key="1">
    <citation type="journal article" date="2005" name="Nature">
        <title>The map-based sequence of the rice genome.</title>
        <authorList>
            <consortium name="International rice genome sequencing project (IRGSP)"/>
            <person name="Matsumoto T."/>
            <person name="Wu J."/>
            <person name="Kanamori H."/>
            <person name="Katayose Y."/>
            <person name="Fujisawa M."/>
            <person name="Namiki N."/>
            <person name="Mizuno H."/>
            <person name="Yamamoto K."/>
            <person name="Antonio B.A."/>
            <person name="Baba T."/>
            <person name="Sakata K."/>
            <person name="Nagamura Y."/>
            <person name="Aoki H."/>
            <person name="Arikawa K."/>
            <person name="Arita K."/>
            <person name="Bito T."/>
            <person name="Chiden Y."/>
            <person name="Fujitsuka N."/>
            <person name="Fukunaka R."/>
            <person name="Hamada M."/>
            <person name="Harada C."/>
            <person name="Hayashi A."/>
            <person name="Hijishita S."/>
            <person name="Honda M."/>
            <person name="Hosokawa S."/>
            <person name="Ichikawa Y."/>
            <person name="Idonuma A."/>
            <person name="Iijima M."/>
            <person name="Ikeda M."/>
            <person name="Ikeno M."/>
            <person name="Ito K."/>
            <person name="Ito S."/>
            <person name="Ito T."/>
            <person name="Ito Y."/>
            <person name="Ito Y."/>
            <person name="Iwabuchi A."/>
            <person name="Kamiya K."/>
            <person name="Karasawa W."/>
            <person name="Kurita K."/>
            <person name="Katagiri S."/>
            <person name="Kikuta A."/>
            <person name="Kobayashi H."/>
            <person name="Kobayashi N."/>
            <person name="Machita K."/>
            <person name="Maehara T."/>
            <person name="Masukawa M."/>
            <person name="Mizubayashi T."/>
            <person name="Mukai Y."/>
            <person name="Nagasaki H."/>
            <person name="Nagata Y."/>
            <person name="Naito S."/>
            <person name="Nakashima M."/>
            <person name="Nakama Y."/>
            <person name="Nakamichi Y."/>
            <person name="Nakamura M."/>
            <person name="Meguro A."/>
            <person name="Negishi M."/>
            <person name="Ohta I."/>
            <person name="Ohta T."/>
            <person name="Okamoto M."/>
            <person name="Ono N."/>
            <person name="Saji S."/>
            <person name="Sakaguchi M."/>
            <person name="Sakai K."/>
            <person name="Shibata M."/>
            <person name="Shimokawa T."/>
            <person name="Song J."/>
            <person name="Takazaki Y."/>
            <person name="Terasawa K."/>
            <person name="Tsugane M."/>
            <person name="Tsuji K."/>
            <person name="Ueda S."/>
            <person name="Waki K."/>
            <person name="Yamagata H."/>
            <person name="Yamamoto M."/>
            <person name="Yamamoto S."/>
            <person name="Yamane H."/>
            <person name="Yoshiki S."/>
            <person name="Yoshihara R."/>
            <person name="Yukawa K."/>
            <person name="Zhong H."/>
            <person name="Yano M."/>
            <person name="Yuan Q."/>
            <person name="Ouyang S."/>
            <person name="Liu J."/>
            <person name="Jones K.M."/>
            <person name="Gansberger K."/>
            <person name="Moffat K."/>
            <person name="Hill J."/>
            <person name="Bera J."/>
            <person name="Fadrosh D."/>
            <person name="Jin S."/>
            <person name="Johri S."/>
            <person name="Kim M."/>
            <person name="Overton L."/>
            <person name="Reardon M."/>
            <person name="Tsitrin T."/>
            <person name="Vuong H."/>
            <person name="Weaver B."/>
            <person name="Ciecko A."/>
            <person name="Tallon L."/>
            <person name="Jackson J."/>
            <person name="Pai G."/>
            <person name="Aken S.V."/>
            <person name="Utterback T."/>
            <person name="Reidmuller S."/>
            <person name="Feldblyum T."/>
            <person name="Hsiao J."/>
            <person name="Zismann V."/>
            <person name="Iobst S."/>
            <person name="de Vazeille A.R."/>
            <person name="Buell C.R."/>
            <person name="Ying K."/>
            <person name="Li Y."/>
            <person name="Lu T."/>
            <person name="Huang Y."/>
            <person name="Zhao Q."/>
            <person name="Feng Q."/>
            <person name="Zhang L."/>
            <person name="Zhu J."/>
            <person name="Weng Q."/>
            <person name="Mu J."/>
            <person name="Lu Y."/>
            <person name="Fan D."/>
            <person name="Liu Y."/>
            <person name="Guan J."/>
            <person name="Zhang Y."/>
            <person name="Yu S."/>
            <person name="Liu X."/>
            <person name="Zhang Y."/>
            <person name="Hong G."/>
            <person name="Han B."/>
            <person name="Choisne N."/>
            <person name="Demange N."/>
            <person name="Orjeda G."/>
            <person name="Samain S."/>
            <person name="Cattolico L."/>
            <person name="Pelletier E."/>
            <person name="Couloux A."/>
            <person name="Segurens B."/>
            <person name="Wincker P."/>
            <person name="D'Hont A."/>
            <person name="Scarpelli C."/>
            <person name="Weissenbach J."/>
            <person name="Salanoubat M."/>
            <person name="Quetier F."/>
            <person name="Yu Y."/>
            <person name="Kim H.R."/>
            <person name="Rambo T."/>
            <person name="Currie J."/>
            <person name="Collura K."/>
            <person name="Luo M."/>
            <person name="Yang T."/>
            <person name="Ammiraju J.S.S."/>
            <person name="Engler F."/>
            <person name="Soderlund C."/>
            <person name="Wing R.A."/>
            <person name="Palmer L.E."/>
            <person name="de la Bastide M."/>
            <person name="Spiegel L."/>
            <person name="Nascimento L."/>
            <person name="Zutavern T."/>
            <person name="O'Shaughnessy A."/>
            <person name="Dike S."/>
            <person name="Dedhia N."/>
            <person name="Preston R."/>
            <person name="Balija V."/>
            <person name="McCombie W.R."/>
            <person name="Chow T."/>
            <person name="Chen H."/>
            <person name="Chung M."/>
            <person name="Chen C."/>
            <person name="Shaw J."/>
            <person name="Wu H."/>
            <person name="Hsiao K."/>
            <person name="Chao Y."/>
            <person name="Chu M."/>
            <person name="Cheng C."/>
            <person name="Hour A."/>
            <person name="Lee P."/>
            <person name="Lin S."/>
            <person name="Lin Y."/>
            <person name="Liou J."/>
            <person name="Liu S."/>
            <person name="Hsing Y."/>
            <person name="Raghuvanshi S."/>
            <person name="Mohanty A."/>
            <person name="Bharti A.K."/>
            <person name="Gaur A."/>
            <person name="Gupta V."/>
            <person name="Kumar D."/>
            <person name="Ravi V."/>
            <person name="Vij S."/>
            <person name="Kapur A."/>
            <person name="Khurana P."/>
            <person name="Khurana P."/>
            <person name="Khurana J.P."/>
            <person name="Tyagi A.K."/>
            <person name="Gaikwad K."/>
            <person name="Singh A."/>
            <person name="Dalal V."/>
            <person name="Srivastava S."/>
            <person name="Dixit A."/>
            <person name="Pal A.K."/>
            <person name="Ghazi I.A."/>
            <person name="Yadav M."/>
            <person name="Pandit A."/>
            <person name="Bhargava A."/>
            <person name="Sureshbabu K."/>
            <person name="Batra K."/>
            <person name="Sharma T.R."/>
            <person name="Mohapatra T."/>
            <person name="Singh N.K."/>
            <person name="Messing J."/>
            <person name="Nelson A.B."/>
            <person name="Fuks G."/>
            <person name="Kavchok S."/>
            <person name="Keizer G."/>
            <person name="Linton E."/>
            <person name="Llaca V."/>
            <person name="Song R."/>
            <person name="Tanyolac B."/>
            <person name="Young S."/>
            <person name="Ho-Il K."/>
            <person name="Hahn J.H."/>
            <person name="Sangsakoo G."/>
            <person name="Vanavichit A."/>
            <person name="de Mattos Luiz.A.T."/>
            <person name="Zimmer P.D."/>
            <person name="Malone G."/>
            <person name="Dellagostin O."/>
            <person name="de Oliveira A.C."/>
            <person name="Bevan M."/>
            <person name="Bancroft I."/>
            <person name="Minx P."/>
            <person name="Cordum H."/>
            <person name="Wilson R."/>
            <person name="Cheng Z."/>
            <person name="Jin W."/>
            <person name="Jiang J."/>
            <person name="Leong S.A."/>
            <person name="Iwama H."/>
            <person name="Gojobori T."/>
            <person name="Itoh T."/>
            <person name="Niimura Y."/>
            <person name="Fujii Y."/>
            <person name="Habara T."/>
            <person name="Sakai H."/>
            <person name="Sato Y."/>
            <person name="Wilson G."/>
            <person name="Kumar K."/>
            <person name="McCouch S."/>
            <person name="Juretic N."/>
            <person name="Hoen D."/>
            <person name="Wright S."/>
            <person name="Bruskiewich R."/>
            <person name="Bureau T."/>
            <person name="Miyao A."/>
            <person name="Hirochika H."/>
            <person name="Nishikawa T."/>
            <person name="Kadowaki K."/>
            <person name="Sugiura M."/>
            <person name="Burr B."/>
            <person name="Sasaki T."/>
        </authorList>
    </citation>
    <scope>NUCLEOTIDE SEQUENCE [LARGE SCALE GENOMIC DNA]</scope>
    <source>
        <strain evidence="12">cv. Nipponbare</strain>
    </source>
</reference>
<reference evidence="12" key="2">
    <citation type="journal article" date="2008" name="Nucleic Acids Res.">
        <title>The rice annotation project database (RAP-DB): 2008 update.</title>
        <authorList>
            <consortium name="The rice annotation project (RAP)"/>
        </authorList>
    </citation>
    <scope>GENOME REANNOTATION</scope>
    <source>
        <strain evidence="12">cv. Nipponbare</strain>
    </source>
</reference>
<sequence length="962" mass="110089">MAEAIILALSKINSTFGLDPTNIAKSAVSKLYQKGKSLAELPGKVEEIRMELTTMENVIEQLDTAHLTDKVIKGWIAEVRKLAYHVEDVMDKYSYHALQMEEEGFLKKYVVKGSHYAIVFDGIVAEIVQIEQEIQRVIKLKDKWLQPSQLIRNKHSDFERKRSQGCLPELVKDEDLVGIEGNRMLLTGWLYSNELDSTVIIVSGMGGLGKTTIVANVYERGKIRFHAHAWIVVSQTYDVEELLRKVLRKIGYADQAHLDGMDVHDLKEKFKENISDRRCLIVLDDVWDREAYNQIHDAFQNLQASRIIITTRSKHVAALALPTRHLKLQPLDKVDAFSLFCRRAFYSRKDYDCPSELLELANSIVDRCQGLPLAIVSIGSLLSSKQPIQHAWKQTYNQLQSELAKSDHVQAILNLSYYDLPGDLSNCFLYCSMFPEDCPMPRDNLVRLWVAEGFAARKENNTPEDVAEGNLNELINRNMLEVVETDELGRVSTCKMHDIMRDLALFVAKDERFGSANDSGTMMLMDNEVRRLSMCRWEDKGVYKAKFPRLRTLISVQTISSSSNMLSSIFSESTYLTVLELQDSEITEVPTSIGNLFNLRYIGLRRTKVKSFPETIEKLYNLHTLDIKQTKIEKLPRGIVKVRKLRHLLADKCADEKHSDFRYFTGVQPPKELSNLEELQTLETVEASKDLAEQLKKLTQLKTETLCFKTLEPISGRLHKLIVRGHWANGTLQCPIFQDCGRNLKYLALSWCHLGEDPLSLLASHVPYLTFLRLNRVYTTKTLVLSAGCFPELKTLVLKHMPDVNKVEIEDRALPRIEGLHIVSLYNVKKVPEGIEFLRSLKKLWLLHLHKDFNTYWESNGMHEKMAHANTAKTLILSAGCFPVLKTLVLMHMSDVNKVEVEAEALPHIEGLHIVKKVSEGIEFLRSLKKLWLLNLHKDFNTYSKRNGMHEKMVCGQEVCRI</sequence>
<gene>
    <name evidence="11" type="primary">OSJNBa0060B20.19</name>
</gene>
<feature type="domain" description="Disease resistance R13L4/SHOC-2-like LRR" evidence="10">
    <location>
        <begin position="555"/>
        <end position="708"/>
    </location>
</feature>
<dbReference type="InterPro" id="IPR027417">
    <property type="entry name" value="P-loop_NTPase"/>
</dbReference>
<name>Q7XX28_ORYSJ</name>
<evidence type="ECO:0000256" key="1">
    <source>
        <dbReference type="ARBA" id="ARBA00008894"/>
    </source>
</evidence>
<dbReference type="InterPro" id="IPR032675">
    <property type="entry name" value="LRR_dom_sf"/>
</dbReference>
<feature type="domain" description="Disease resistance protein winged helix" evidence="9">
    <location>
        <begin position="433"/>
        <end position="504"/>
    </location>
</feature>
<dbReference type="Pfam" id="PF18052">
    <property type="entry name" value="Rx_N"/>
    <property type="match status" value="1"/>
</dbReference>
<dbReference type="InterPro" id="IPR044974">
    <property type="entry name" value="Disease_R_plants"/>
</dbReference>
<dbReference type="GO" id="GO:0002758">
    <property type="term" value="P:innate immune response-activating signaling pathway"/>
    <property type="evidence" value="ECO:0007669"/>
    <property type="project" value="UniProtKB-ARBA"/>
</dbReference>
<dbReference type="SUPFAM" id="SSF52540">
    <property type="entry name" value="P-loop containing nucleoside triphosphate hydrolases"/>
    <property type="match status" value="1"/>
</dbReference>
<evidence type="ECO:0000256" key="4">
    <source>
        <dbReference type="ARBA" id="ARBA00022741"/>
    </source>
</evidence>
<evidence type="ECO:0000256" key="5">
    <source>
        <dbReference type="ARBA" id="ARBA00022821"/>
    </source>
</evidence>
<dbReference type="Pfam" id="PF23559">
    <property type="entry name" value="WHD_DRP"/>
    <property type="match status" value="1"/>
</dbReference>
<proteinExistence type="inferred from homology"/>
<dbReference type="InterPro" id="IPR041118">
    <property type="entry name" value="Rx_N"/>
</dbReference>
<keyword evidence="4" id="KW-0547">Nucleotide-binding</keyword>
<keyword evidence="6" id="KW-0175">Coiled coil</keyword>
<keyword evidence="2" id="KW-0433">Leucine-rich repeat</keyword>
<dbReference type="InterPro" id="IPR058922">
    <property type="entry name" value="WHD_DRP"/>
</dbReference>
<dbReference type="SUPFAM" id="SSF52058">
    <property type="entry name" value="L domain-like"/>
    <property type="match status" value="1"/>
</dbReference>
<accession>Q7XX28</accession>
<evidence type="ECO:0000313" key="12">
    <source>
        <dbReference type="Proteomes" id="UP000000763"/>
    </source>
</evidence>
<dbReference type="Gene3D" id="3.40.50.300">
    <property type="entry name" value="P-loop containing nucleotide triphosphate hydrolases"/>
    <property type="match status" value="1"/>
</dbReference>
<dbReference type="Gene3D" id="1.10.8.430">
    <property type="entry name" value="Helical domain of apoptotic protease-activating factors"/>
    <property type="match status" value="1"/>
</dbReference>
<evidence type="ECO:0000313" key="11">
    <source>
        <dbReference type="EMBL" id="CAD39786.1"/>
    </source>
</evidence>
<feature type="domain" description="NB-ARC" evidence="7">
    <location>
        <begin position="187"/>
        <end position="347"/>
    </location>
</feature>
<dbReference type="PRINTS" id="PR00364">
    <property type="entry name" value="DISEASERSIST"/>
</dbReference>
<evidence type="ECO:0000256" key="6">
    <source>
        <dbReference type="ARBA" id="ARBA00023054"/>
    </source>
</evidence>
<dbReference type="Gene3D" id="1.10.10.10">
    <property type="entry name" value="Winged helix-like DNA-binding domain superfamily/Winged helix DNA-binding domain"/>
    <property type="match status" value="1"/>
</dbReference>
<dbReference type="AlphaFoldDB" id="Q7XX28"/>
<dbReference type="Gene3D" id="3.80.10.10">
    <property type="entry name" value="Ribonuclease Inhibitor"/>
    <property type="match status" value="1"/>
</dbReference>
<dbReference type="InterPro" id="IPR036388">
    <property type="entry name" value="WH-like_DNA-bd_sf"/>
</dbReference>
<dbReference type="Proteomes" id="UP000000763">
    <property type="component" value="Chromosome 4"/>
</dbReference>
<dbReference type="Gene3D" id="1.20.5.4130">
    <property type="match status" value="1"/>
</dbReference>
<evidence type="ECO:0000259" key="10">
    <source>
        <dbReference type="Pfam" id="PF23598"/>
    </source>
</evidence>
<feature type="domain" description="Disease resistance N-terminal" evidence="8">
    <location>
        <begin position="28"/>
        <end position="105"/>
    </location>
</feature>
<dbReference type="Pfam" id="PF23598">
    <property type="entry name" value="LRR_14"/>
    <property type="match status" value="1"/>
</dbReference>
<evidence type="ECO:0000256" key="2">
    <source>
        <dbReference type="ARBA" id="ARBA00022614"/>
    </source>
</evidence>
<comment type="similarity">
    <text evidence="1">Belongs to the disease resistance NB-LRR family.</text>
</comment>
<dbReference type="PANTHER" id="PTHR23155">
    <property type="entry name" value="DISEASE RESISTANCE PROTEIN RP"/>
    <property type="match status" value="1"/>
</dbReference>
<dbReference type="Pfam" id="PF00931">
    <property type="entry name" value="NB-ARC"/>
    <property type="match status" value="1"/>
</dbReference>
<dbReference type="GO" id="GO:0043531">
    <property type="term" value="F:ADP binding"/>
    <property type="evidence" value="ECO:0007669"/>
    <property type="project" value="InterPro"/>
</dbReference>
<dbReference type="InterPro" id="IPR055414">
    <property type="entry name" value="LRR_R13L4/SHOC2-like"/>
</dbReference>
<evidence type="ECO:0000259" key="9">
    <source>
        <dbReference type="Pfam" id="PF23559"/>
    </source>
</evidence>
<dbReference type="InterPro" id="IPR002182">
    <property type="entry name" value="NB-ARC"/>
</dbReference>
<dbReference type="GO" id="GO:0009626">
    <property type="term" value="P:plant-type hypersensitive response"/>
    <property type="evidence" value="ECO:0007669"/>
    <property type="project" value="UniProtKB-ARBA"/>
</dbReference>
<evidence type="ECO:0000256" key="3">
    <source>
        <dbReference type="ARBA" id="ARBA00022737"/>
    </source>
</evidence>